<dbReference type="AlphaFoldDB" id="U6MVH2"/>
<dbReference type="Pfam" id="PF08393">
    <property type="entry name" value="DHC_N2"/>
    <property type="match status" value="1"/>
</dbReference>
<dbReference type="InterPro" id="IPR026983">
    <property type="entry name" value="DHC"/>
</dbReference>
<dbReference type="RefSeq" id="XP_013436694.1">
    <property type="nucleotide sequence ID" value="XM_013581240.1"/>
</dbReference>
<proteinExistence type="predicted"/>
<dbReference type="GeneID" id="25475093"/>
<dbReference type="PANTHER" id="PTHR45703">
    <property type="entry name" value="DYNEIN HEAVY CHAIN"/>
    <property type="match status" value="1"/>
</dbReference>
<evidence type="ECO:0000259" key="2">
    <source>
        <dbReference type="Pfam" id="PF12774"/>
    </source>
</evidence>
<dbReference type="InterPro" id="IPR013602">
    <property type="entry name" value="Dynein_heavy_linker"/>
</dbReference>
<dbReference type="GO" id="GO:0030286">
    <property type="term" value="C:dynein complex"/>
    <property type="evidence" value="ECO:0007669"/>
    <property type="project" value="InterPro"/>
</dbReference>
<organism evidence="3 4">
    <name type="scientific">Eimeria necatrix</name>
    <dbReference type="NCBI Taxonomy" id="51315"/>
    <lineage>
        <taxon>Eukaryota</taxon>
        <taxon>Sar</taxon>
        <taxon>Alveolata</taxon>
        <taxon>Apicomplexa</taxon>
        <taxon>Conoidasida</taxon>
        <taxon>Coccidia</taxon>
        <taxon>Eucoccidiorida</taxon>
        <taxon>Eimeriorina</taxon>
        <taxon>Eimeriidae</taxon>
        <taxon>Eimeria</taxon>
    </lineage>
</organism>
<dbReference type="VEuPathDB" id="ToxoDB:ENH_00049440"/>
<gene>
    <name evidence="3" type="ORF">ENH_00049440</name>
</gene>
<evidence type="ECO:0000313" key="3">
    <source>
        <dbReference type="EMBL" id="CDJ68227.1"/>
    </source>
</evidence>
<dbReference type="Gene3D" id="3.20.180.20">
    <property type="entry name" value="Dynein heavy chain, N-terminal domain 2"/>
    <property type="match status" value="1"/>
</dbReference>
<dbReference type="OrthoDB" id="354231at2759"/>
<protein>
    <submittedName>
        <fullName evidence="3">Uncharacterized protein</fullName>
    </submittedName>
</protein>
<accession>U6MVH2</accession>
<reference evidence="3" key="2">
    <citation type="submission" date="2013-10" db="EMBL/GenBank/DDBJ databases">
        <authorList>
            <person name="Aslett M."/>
        </authorList>
    </citation>
    <scope>NUCLEOTIDE SEQUENCE [LARGE SCALE GENOMIC DNA]</scope>
    <source>
        <strain evidence="3">Houghton</strain>
    </source>
</reference>
<reference evidence="3" key="1">
    <citation type="submission" date="2013-10" db="EMBL/GenBank/DDBJ databases">
        <title>Genomic analysis of the causative agents of coccidiosis in chickens.</title>
        <authorList>
            <person name="Reid A.J."/>
            <person name="Blake D."/>
            <person name="Billington K."/>
            <person name="Browne H."/>
            <person name="Dunn M."/>
            <person name="Hung S."/>
            <person name="Kawahara F."/>
            <person name="Miranda-Saavedra D."/>
            <person name="Mourier T."/>
            <person name="Nagra H."/>
            <person name="Otto T.D."/>
            <person name="Rawlings N."/>
            <person name="Sanchez A."/>
            <person name="Sanders M."/>
            <person name="Subramaniam C."/>
            <person name="Tay Y."/>
            <person name="Dear P."/>
            <person name="Doerig C."/>
            <person name="Gruber A."/>
            <person name="Parkinson J."/>
            <person name="Shirley M."/>
            <person name="Wan K.L."/>
            <person name="Berriman M."/>
            <person name="Tomley F."/>
            <person name="Pain A."/>
        </authorList>
    </citation>
    <scope>NUCLEOTIDE SEQUENCE [LARGE SCALE GENOMIC DNA]</scope>
    <source>
        <strain evidence="3">Houghton</strain>
    </source>
</reference>
<dbReference type="GO" id="GO:0007018">
    <property type="term" value="P:microtubule-based movement"/>
    <property type="evidence" value="ECO:0007669"/>
    <property type="project" value="InterPro"/>
</dbReference>
<evidence type="ECO:0000313" key="4">
    <source>
        <dbReference type="Proteomes" id="UP000030754"/>
    </source>
</evidence>
<feature type="domain" description="Dynein heavy chain hydrolytic ATP-binding dynein motor region" evidence="2">
    <location>
        <begin position="173"/>
        <end position="199"/>
    </location>
</feature>
<dbReference type="InterPro" id="IPR042228">
    <property type="entry name" value="Dynein_linker_3"/>
</dbReference>
<name>U6MVH2_9EIME</name>
<dbReference type="GO" id="GO:0045505">
    <property type="term" value="F:dynein intermediate chain binding"/>
    <property type="evidence" value="ECO:0007669"/>
    <property type="project" value="InterPro"/>
</dbReference>
<evidence type="ECO:0000259" key="1">
    <source>
        <dbReference type="Pfam" id="PF08393"/>
    </source>
</evidence>
<keyword evidence="4" id="KW-1185">Reference proteome</keyword>
<dbReference type="GO" id="GO:0005524">
    <property type="term" value="F:ATP binding"/>
    <property type="evidence" value="ECO:0007669"/>
    <property type="project" value="InterPro"/>
</dbReference>
<dbReference type="EMBL" id="HG725518">
    <property type="protein sequence ID" value="CDJ68227.1"/>
    <property type="molecule type" value="Genomic_DNA"/>
</dbReference>
<dbReference type="Pfam" id="PF12774">
    <property type="entry name" value="AAA_6"/>
    <property type="match status" value="1"/>
</dbReference>
<dbReference type="InterPro" id="IPR035699">
    <property type="entry name" value="AAA_6"/>
</dbReference>
<dbReference type="Gene3D" id="1.20.58.1120">
    <property type="match status" value="1"/>
</dbReference>
<feature type="domain" description="Dynein heavy chain linker" evidence="1">
    <location>
        <begin position="1"/>
        <end position="42"/>
    </location>
</feature>
<dbReference type="PANTHER" id="PTHR45703:SF36">
    <property type="entry name" value="DYNEIN HEAVY CHAIN, CYTOPLASMIC"/>
    <property type="match status" value="1"/>
</dbReference>
<dbReference type="Proteomes" id="UP000030754">
    <property type="component" value="Unassembled WGS sequence"/>
</dbReference>
<dbReference type="GO" id="GO:0051959">
    <property type="term" value="F:dynein light intermediate chain binding"/>
    <property type="evidence" value="ECO:0007669"/>
    <property type="project" value="InterPro"/>
</dbReference>
<sequence length="201" mass="23211">MVSGEGERVAFHKAFKLRGPVEKWLQDLEMTMKKTLFKIIKSKRTEVYRHLDKDWIFQTPAQVSSCLHQVFWTLEVEEALQSGGGQLELVVSQQQQQLQQLTELIRLPLSSLERLIVSGLAIQVLHNRDAAAALLHLNAEDPDAFDWQKQLRHYWDPDKELLLLQQLSAAFDYGYEYLGAPQRLVITPLTDRCWLTITSKP</sequence>